<dbReference type="PANTHER" id="PTHR30288">
    <property type="entry name" value="FLAGELLAR CAP/ASSEMBLY PROTEIN FLID"/>
    <property type="match status" value="1"/>
</dbReference>
<organism evidence="8 9">
    <name type="scientific">Paenibacillus farraposensis</name>
    <dbReference type="NCBI Taxonomy" id="2807095"/>
    <lineage>
        <taxon>Bacteria</taxon>
        <taxon>Bacillati</taxon>
        <taxon>Bacillota</taxon>
        <taxon>Bacilli</taxon>
        <taxon>Bacillales</taxon>
        <taxon>Paenibacillaceae</taxon>
        <taxon>Paenibacillus</taxon>
    </lineage>
</organism>
<name>A0ABW4DEX2_9BACL</name>
<keyword evidence="8" id="KW-0966">Cell projection</keyword>
<dbReference type="Proteomes" id="UP001597340">
    <property type="component" value="Unassembled WGS sequence"/>
</dbReference>
<comment type="similarity">
    <text evidence="1 5">Belongs to the FliD family.</text>
</comment>
<proteinExistence type="inferred from homology"/>
<keyword evidence="8" id="KW-0969">Cilium</keyword>
<keyword evidence="5" id="KW-0964">Secreted</keyword>
<comment type="caution">
    <text evidence="8">The sequence shown here is derived from an EMBL/GenBank/DDBJ whole genome shotgun (WGS) entry which is preliminary data.</text>
</comment>
<dbReference type="InterPro" id="IPR010809">
    <property type="entry name" value="FliD_C"/>
</dbReference>
<keyword evidence="3" id="KW-0175">Coiled coil</keyword>
<evidence type="ECO:0000313" key="8">
    <source>
        <dbReference type="EMBL" id="MFD1462391.1"/>
    </source>
</evidence>
<reference evidence="9" key="1">
    <citation type="journal article" date="2019" name="Int. J. Syst. Evol. Microbiol.">
        <title>The Global Catalogue of Microorganisms (GCM) 10K type strain sequencing project: providing services to taxonomists for standard genome sequencing and annotation.</title>
        <authorList>
            <consortium name="The Broad Institute Genomics Platform"/>
            <consortium name="The Broad Institute Genome Sequencing Center for Infectious Disease"/>
            <person name="Wu L."/>
            <person name="Ma J."/>
        </authorList>
    </citation>
    <scope>NUCLEOTIDE SEQUENCE [LARGE SCALE GENOMIC DNA]</scope>
    <source>
        <strain evidence="9">CCM 9147</strain>
    </source>
</reference>
<evidence type="ECO:0000256" key="1">
    <source>
        <dbReference type="ARBA" id="ARBA00009764"/>
    </source>
</evidence>
<keyword evidence="8" id="KW-0282">Flagellum</keyword>
<dbReference type="InterPro" id="IPR040026">
    <property type="entry name" value="FliD"/>
</dbReference>
<accession>A0ABW4DEX2</accession>
<evidence type="ECO:0000256" key="5">
    <source>
        <dbReference type="RuleBase" id="RU362066"/>
    </source>
</evidence>
<protein>
    <recommendedName>
        <fullName evidence="5">Flagellar hook-associated protein 2</fullName>
        <shortName evidence="5">HAP2</shortName>
    </recommendedName>
    <alternativeName>
        <fullName evidence="5">Flagellar cap protein</fullName>
    </alternativeName>
</protein>
<evidence type="ECO:0000256" key="3">
    <source>
        <dbReference type="ARBA" id="ARBA00023054"/>
    </source>
</evidence>
<comment type="subunit">
    <text evidence="2 5">Homopentamer.</text>
</comment>
<sequence>MPTRINGFSGMDIDSMVKSLMTVKRVPLDKLNQQKQTLEWTRDSYRELNSKIVQFRDKISTKNMNNSSAMNTQLSTVTGNTTAIKAEASATASSTPMSVVVNKLATKSNMQTATGLRTAGSSTADATKDTTLEQIAGSGASDTYELNINDKTITFLKTDKISDVIGRINSEGANVTASFDEISGKFSITAKEYGESNNIKLTGADKQVKSSTLMDLFQIGSADVKMAEKGEVIVTNTTDSSSKTYTPDGDSLTVNGVKLTLLETTGATGPAKITTQSDPAKALETIKSFVDTYNDLLSTLNKKVSEQKYRGFPPLTADQKKDMKEDEIKQWEEKAKSGLLKNDTILSAAVSSMRTVISSKLGDLSSVGITTGQYYENGKLEIDEEKLKAALTTNPDKVLNIFTGSSADINSKPVFSELRSKLDTTLDMLVKKVGTSKFDTNATMTLKSESIMEKQLKDYNRSITEMTKQLDNAENRYYQQFSAMEKAMTKYQSQSSSFANFLK</sequence>
<evidence type="ECO:0000256" key="4">
    <source>
        <dbReference type="ARBA" id="ARBA00023143"/>
    </source>
</evidence>
<evidence type="ECO:0000259" key="7">
    <source>
        <dbReference type="Pfam" id="PF07195"/>
    </source>
</evidence>
<evidence type="ECO:0000256" key="2">
    <source>
        <dbReference type="ARBA" id="ARBA00011255"/>
    </source>
</evidence>
<dbReference type="InterPro" id="IPR003481">
    <property type="entry name" value="FliD_N"/>
</dbReference>
<dbReference type="EMBL" id="JBHTNZ010000016">
    <property type="protein sequence ID" value="MFD1462391.1"/>
    <property type="molecule type" value="Genomic_DNA"/>
</dbReference>
<evidence type="ECO:0000259" key="6">
    <source>
        <dbReference type="Pfam" id="PF02465"/>
    </source>
</evidence>
<comment type="function">
    <text evidence="5">Required for morphogenesis and for the elongation of the flagellar filament by facilitating polymerization of the flagellin monomers at the tip of growing filament. Forms a capping structure, which prevents flagellin subunits (transported through the central channel of the flagellum) from leaking out without polymerization at the distal end.</text>
</comment>
<dbReference type="Pfam" id="PF02465">
    <property type="entry name" value="FliD_N"/>
    <property type="match status" value="1"/>
</dbReference>
<comment type="subcellular location">
    <subcellularLocation>
        <location evidence="5">Secreted</location>
    </subcellularLocation>
    <subcellularLocation>
        <location evidence="5">Bacterial flagellum</location>
    </subcellularLocation>
</comment>
<dbReference type="RefSeq" id="WP_229524031.1">
    <property type="nucleotide sequence ID" value="NZ_JAFFQR010000043.1"/>
</dbReference>
<dbReference type="Pfam" id="PF07195">
    <property type="entry name" value="FliD_C"/>
    <property type="match status" value="1"/>
</dbReference>
<evidence type="ECO:0000313" key="9">
    <source>
        <dbReference type="Proteomes" id="UP001597340"/>
    </source>
</evidence>
<gene>
    <name evidence="8" type="primary">fliD</name>
    <name evidence="8" type="ORF">ACFQ5D_13465</name>
</gene>
<dbReference type="PANTHER" id="PTHR30288:SF0">
    <property type="entry name" value="FLAGELLAR HOOK-ASSOCIATED PROTEIN 2"/>
    <property type="match status" value="1"/>
</dbReference>
<keyword evidence="9" id="KW-1185">Reference proteome</keyword>
<feature type="domain" description="Flagellar hook-associated protein 2 C-terminal" evidence="7">
    <location>
        <begin position="253"/>
        <end position="493"/>
    </location>
</feature>
<feature type="domain" description="Flagellar hook-associated protein 2 N-terminal" evidence="6">
    <location>
        <begin position="9"/>
        <end position="107"/>
    </location>
</feature>
<keyword evidence="4 5" id="KW-0975">Bacterial flagellum</keyword>